<accession>A0A2M9C5B5</accession>
<sequence>MTQWSIDAEGVQGVLISVETEATTLATQLDGIVGVLDNVYAGGGSSGVVYSALEALILDQQAKVKRINTQIAAGCFGAAEATTAYVNGDNEMAANAQTAAASSAVSGDFSYFGVEAGS</sequence>
<protein>
    <submittedName>
        <fullName evidence="1">Uncharacterized protein</fullName>
    </submittedName>
</protein>
<dbReference type="Pfam" id="PF20117">
    <property type="entry name" value="DUF6507"/>
    <property type="match status" value="1"/>
</dbReference>
<keyword evidence="2" id="KW-1185">Reference proteome</keyword>
<dbReference type="OrthoDB" id="4829084at2"/>
<evidence type="ECO:0000313" key="2">
    <source>
        <dbReference type="Proteomes" id="UP000230161"/>
    </source>
</evidence>
<evidence type="ECO:0000313" key="1">
    <source>
        <dbReference type="EMBL" id="PJJ65708.1"/>
    </source>
</evidence>
<reference evidence="1 2" key="1">
    <citation type="submission" date="2017-11" db="EMBL/GenBank/DDBJ databases">
        <title>Genomic Encyclopedia of Archaeal and Bacterial Type Strains, Phase II (KMG-II): From Individual Species to Whole Genera.</title>
        <authorList>
            <person name="Goeker M."/>
        </authorList>
    </citation>
    <scope>NUCLEOTIDE SEQUENCE [LARGE SCALE GENOMIC DNA]</scope>
    <source>
        <strain evidence="1 2">DSM 25625</strain>
    </source>
</reference>
<dbReference type="Proteomes" id="UP000230161">
    <property type="component" value="Unassembled WGS sequence"/>
</dbReference>
<dbReference type="AlphaFoldDB" id="A0A2M9C5B5"/>
<organism evidence="1 2">
    <name type="scientific">Compostimonas suwonensis</name>
    <dbReference type="NCBI Taxonomy" id="1048394"/>
    <lineage>
        <taxon>Bacteria</taxon>
        <taxon>Bacillati</taxon>
        <taxon>Actinomycetota</taxon>
        <taxon>Actinomycetes</taxon>
        <taxon>Micrococcales</taxon>
        <taxon>Microbacteriaceae</taxon>
        <taxon>Compostimonas</taxon>
    </lineage>
</organism>
<dbReference type="InterPro" id="IPR045436">
    <property type="entry name" value="DUF6507"/>
</dbReference>
<comment type="caution">
    <text evidence="1">The sequence shown here is derived from an EMBL/GenBank/DDBJ whole genome shotgun (WGS) entry which is preliminary data.</text>
</comment>
<name>A0A2M9C5B5_9MICO</name>
<dbReference type="RefSeq" id="WP_157802788.1">
    <property type="nucleotide sequence ID" value="NZ_PGFB01000001.1"/>
</dbReference>
<gene>
    <name evidence="1" type="ORF">CLV54_0745</name>
</gene>
<dbReference type="EMBL" id="PGFB01000001">
    <property type="protein sequence ID" value="PJJ65708.1"/>
    <property type="molecule type" value="Genomic_DNA"/>
</dbReference>
<proteinExistence type="predicted"/>